<protein>
    <submittedName>
        <fullName evidence="2">Uncharacterized protein</fullName>
    </submittedName>
</protein>
<dbReference type="eggNOG" id="ENOG50327XF">
    <property type="taxonomic scope" value="Bacteria"/>
</dbReference>
<evidence type="ECO:0000313" key="2">
    <source>
        <dbReference type="EMBL" id="EGD46584.1"/>
    </source>
</evidence>
<proteinExistence type="predicted"/>
<dbReference type="AlphaFoldDB" id="F1TFW5"/>
<comment type="caution">
    <text evidence="2">The sequence shown here is derived from an EMBL/GenBank/DDBJ whole genome shotgun (WGS) entry which is preliminary data.</text>
</comment>
<sequence length="84" mass="9504">MTFIIISGALILLGSIISILMIFRWNSSLTKKYTLRCTNCKSICDSEYINTTYNIKTAIIYELRLKCPACSEESIFKAVKVNKG</sequence>
<keyword evidence="3" id="KW-1185">Reference proteome</keyword>
<gene>
    <name evidence="2" type="ORF">Cpap_0964</name>
</gene>
<reference evidence="2" key="1">
    <citation type="submission" date="2009-07" db="EMBL/GenBank/DDBJ databases">
        <authorList>
            <consortium name="US DOE Joint Genome Institute (JGI-PGF)"/>
            <person name="Lucas S."/>
            <person name="Copeland A."/>
            <person name="Lapidus A."/>
            <person name="Glavina del Rio T."/>
            <person name="Tice H."/>
            <person name="Bruce D."/>
            <person name="Goodwin L."/>
            <person name="Pitluck S."/>
            <person name="Larimer F."/>
            <person name="Land M.L."/>
            <person name="Mouttaki H."/>
            <person name="He Z."/>
            <person name="Zhou J."/>
            <person name="Hemme C.L."/>
        </authorList>
    </citation>
    <scope>NUCLEOTIDE SEQUENCE</scope>
    <source>
        <strain evidence="2">DSM 2782</strain>
    </source>
</reference>
<feature type="transmembrane region" description="Helical" evidence="1">
    <location>
        <begin position="6"/>
        <end position="26"/>
    </location>
</feature>
<keyword evidence="1" id="KW-0812">Transmembrane</keyword>
<reference evidence="2" key="2">
    <citation type="submission" date="2011-01" db="EMBL/GenBank/DDBJ databases">
        <title>The Non-contiguous Finished genome of Clostridium papyrosolvens.</title>
        <authorList>
            <person name="Lucas S."/>
            <person name="Copeland A."/>
            <person name="Lapidus A."/>
            <person name="Cheng J.-F."/>
            <person name="Goodwin L."/>
            <person name="Pitluck S."/>
            <person name="Misra M."/>
            <person name="Chertkov O."/>
            <person name="Detter J.C."/>
            <person name="Han C."/>
            <person name="Tapia R."/>
            <person name="Land M."/>
            <person name="Hauser L."/>
            <person name="Kyrpides N."/>
            <person name="Ivanova N."/>
            <person name="Pagani I."/>
            <person name="Mouttaki H."/>
            <person name="He Z."/>
            <person name="Zhou J."/>
            <person name="Hemme C.L."/>
            <person name="Woyke T."/>
        </authorList>
    </citation>
    <scope>NUCLEOTIDE SEQUENCE [LARGE SCALE GENOMIC DNA]</scope>
    <source>
        <strain evidence="2">DSM 2782</strain>
    </source>
</reference>
<dbReference type="EMBL" id="ACXX02000012">
    <property type="protein sequence ID" value="EGD46584.1"/>
    <property type="molecule type" value="Genomic_DNA"/>
</dbReference>
<keyword evidence="1" id="KW-0472">Membrane</keyword>
<accession>F1TFW5</accession>
<dbReference type="Proteomes" id="UP000003860">
    <property type="component" value="Unassembled WGS sequence"/>
</dbReference>
<keyword evidence="1" id="KW-1133">Transmembrane helix</keyword>
<organism evidence="2 3">
    <name type="scientific">Ruminiclostridium papyrosolvens DSM 2782</name>
    <dbReference type="NCBI Taxonomy" id="588581"/>
    <lineage>
        <taxon>Bacteria</taxon>
        <taxon>Bacillati</taxon>
        <taxon>Bacillota</taxon>
        <taxon>Clostridia</taxon>
        <taxon>Eubacteriales</taxon>
        <taxon>Oscillospiraceae</taxon>
        <taxon>Ruminiclostridium</taxon>
    </lineage>
</organism>
<evidence type="ECO:0000313" key="3">
    <source>
        <dbReference type="Proteomes" id="UP000003860"/>
    </source>
</evidence>
<evidence type="ECO:0000256" key="1">
    <source>
        <dbReference type="SAM" id="Phobius"/>
    </source>
</evidence>
<name>F1TFW5_9FIRM</name>